<dbReference type="EMBL" id="CP051682">
    <property type="protein sequence ID" value="QJD98087.1"/>
    <property type="molecule type" value="Genomic_DNA"/>
</dbReference>
<proteinExistence type="predicted"/>
<evidence type="ECO:0000313" key="2">
    <source>
        <dbReference type="Proteomes" id="UP000503278"/>
    </source>
</evidence>
<accession>A0A7L5E6S5</accession>
<reference evidence="1 2" key="1">
    <citation type="submission" date="2020-04" db="EMBL/GenBank/DDBJ databases">
        <title>Genome sequencing of novel species.</title>
        <authorList>
            <person name="Heo J."/>
            <person name="Kim S.-J."/>
            <person name="Kim J.-S."/>
            <person name="Hong S.-B."/>
            <person name="Kwon S.-W."/>
        </authorList>
    </citation>
    <scope>NUCLEOTIDE SEQUENCE [LARGE SCALE GENOMIC DNA]</scope>
    <source>
        <strain evidence="1 2">F39-2</strain>
    </source>
</reference>
<dbReference type="Proteomes" id="UP000503278">
    <property type="component" value="Chromosome"/>
</dbReference>
<protein>
    <recommendedName>
        <fullName evidence="3">Lipocalin-like domain-containing protein</fullName>
    </recommendedName>
</protein>
<name>A0A7L5E6S5_9SPHI</name>
<sequence>MKNIYVIVLLLSSVTAACKKSKIHSSSSVIGKWKLVSYSGGVAGFKHHPATEDVVLSISIDSQLTVFNSNVSQSTVRYVTNEHYAFSSSYNAPGIQLGSERWQLYSISHGLRDTLSIGWYNSPDFLYPEYERIK</sequence>
<evidence type="ECO:0000313" key="1">
    <source>
        <dbReference type="EMBL" id="QJD98087.1"/>
    </source>
</evidence>
<dbReference type="AlphaFoldDB" id="A0A7L5E6S5"/>
<dbReference type="PROSITE" id="PS51257">
    <property type="entry name" value="PROKAR_LIPOPROTEIN"/>
    <property type="match status" value="1"/>
</dbReference>
<organism evidence="1 2">
    <name type="scientific">Mucilaginibacter robiniae</name>
    <dbReference type="NCBI Taxonomy" id="2728022"/>
    <lineage>
        <taxon>Bacteria</taxon>
        <taxon>Pseudomonadati</taxon>
        <taxon>Bacteroidota</taxon>
        <taxon>Sphingobacteriia</taxon>
        <taxon>Sphingobacteriales</taxon>
        <taxon>Sphingobacteriaceae</taxon>
        <taxon>Mucilaginibacter</taxon>
    </lineage>
</organism>
<dbReference type="KEGG" id="mrob:HH214_20510"/>
<keyword evidence="2" id="KW-1185">Reference proteome</keyword>
<dbReference type="RefSeq" id="WP_169610829.1">
    <property type="nucleotide sequence ID" value="NZ_CP051682.1"/>
</dbReference>
<gene>
    <name evidence="1" type="ORF">HH214_20510</name>
</gene>
<evidence type="ECO:0008006" key="3">
    <source>
        <dbReference type="Google" id="ProtNLM"/>
    </source>
</evidence>